<dbReference type="GO" id="GO:2001070">
    <property type="term" value="F:starch binding"/>
    <property type="evidence" value="ECO:0007669"/>
    <property type="project" value="InterPro"/>
</dbReference>
<dbReference type="PANTHER" id="PTHR15048">
    <property type="entry name" value="STARCH-BINDING DOMAIN-CONTAINING PROTEIN 1"/>
    <property type="match status" value="1"/>
</dbReference>
<dbReference type="GO" id="GO:0016020">
    <property type="term" value="C:membrane"/>
    <property type="evidence" value="ECO:0007669"/>
    <property type="project" value="TreeGrafter"/>
</dbReference>
<accession>A0A974DSV4</accession>
<dbReference type="PROSITE" id="PS51166">
    <property type="entry name" value="CBM20"/>
    <property type="match status" value="1"/>
</dbReference>
<dbReference type="Pfam" id="PF00686">
    <property type="entry name" value="CBM_20"/>
    <property type="match status" value="1"/>
</dbReference>
<reference evidence="3" key="1">
    <citation type="journal article" date="2016" name="Nature">
        <title>Genome evolution in the allotetraploid frog Xenopus laevis.</title>
        <authorList>
            <person name="Session A.M."/>
            <person name="Uno Y."/>
            <person name="Kwon T."/>
            <person name="Chapman J.A."/>
            <person name="Toyoda A."/>
            <person name="Takahashi S."/>
            <person name="Fukui A."/>
            <person name="Hikosaka A."/>
            <person name="Suzuki A."/>
            <person name="Kondo M."/>
            <person name="van Heeringen S.J."/>
            <person name="Quigley I."/>
            <person name="Heinz S."/>
            <person name="Ogino H."/>
            <person name="Ochi H."/>
            <person name="Hellsten U."/>
            <person name="Lyons J.B."/>
            <person name="Simakov O."/>
            <person name="Putnam N."/>
            <person name="Stites J."/>
            <person name="Kuroki Y."/>
            <person name="Tanaka T."/>
            <person name="Michiue T."/>
            <person name="Watanabe M."/>
            <person name="Bogdanovic O."/>
            <person name="Lister R."/>
            <person name="Georgiou G."/>
            <person name="Paranjpe S.S."/>
            <person name="van Kruijsbergen I."/>
            <person name="Shu S."/>
            <person name="Carlson J."/>
            <person name="Kinoshita T."/>
            <person name="Ohta Y."/>
            <person name="Mawaribuchi S."/>
            <person name="Jenkins J."/>
            <person name="Grimwood J."/>
            <person name="Schmutz J."/>
            <person name="Mitros T."/>
            <person name="Mozaffari S.V."/>
            <person name="Suzuki Y."/>
            <person name="Haramoto Y."/>
            <person name="Yamamoto T.S."/>
            <person name="Takagi C."/>
            <person name="Heald R."/>
            <person name="Miller K."/>
            <person name="Haudenschild C."/>
            <person name="Kitzman J."/>
            <person name="Nakayama T."/>
            <person name="Izutsu Y."/>
            <person name="Robert J."/>
            <person name="Fortriede J."/>
            <person name="Burns K."/>
            <person name="Lotay V."/>
            <person name="Karimi K."/>
            <person name="Yasuoka Y."/>
            <person name="Dichmann D.S."/>
            <person name="Flajnik M.F."/>
            <person name="Houston D.W."/>
            <person name="Shendure J."/>
            <person name="DuPasquier L."/>
            <person name="Vize P.D."/>
            <person name="Zorn A.M."/>
            <person name="Ito M."/>
            <person name="Marcotte E.M."/>
            <person name="Wallingford J.B."/>
            <person name="Ito Y."/>
            <person name="Asashima M."/>
            <person name="Ueno N."/>
            <person name="Matsuda Y."/>
            <person name="Veenstra G.J."/>
            <person name="Fujiyama A."/>
            <person name="Harland R.M."/>
            <person name="Taira M."/>
            <person name="Rokhsar D.S."/>
        </authorList>
    </citation>
    <scope>NUCLEOTIDE SEQUENCE [LARGE SCALE GENOMIC DNA]</scope>
    <source>
        <strain evidence="3">J</strain>
    </source>
</reference>
<evidence type="ECO:0000313" key="2">
    <source>
        <dbReference type="EMBL" id="OCT97297.1"/>
    </source>
</evidence>
<organism evidence="2 3">
    <name type="scientific">Xenopus laevis</name>
    <name type="common">African clawed frog</name>
    <dbReference type="NCBI Taxonomy" id="8355"/>
    <lineage>
        <taxon>Eukaryota</taxon>
        <taxon>Metazoa</taxon>
        <taxon>Chordata</taxon>
        <taxon>Craniata</taxon>
        <taxon>Vertebrata</taxon>
        <taxon>Euteleostomi</taxon>
        <taxon>Amphibia</taxon>
        <taxon>Batrachia</taxon>
        <taxon>Anura</taxon>
        <taxon>Pipoidea</taxon>
        <taxon>Pipidae</taxon>
        <taxon>Xenopodinae</taxon>
        <taxon>Xenopus</taxon>
        <taxon>Xenopus</taxon>
    </lineage>
</organism>
<protein>
    <recommendedName>
        <fullName evidence="1">CBM20 domain-containing protein</fullName>
    </recommendedName>
</protein>
<proteinExistence type="predicted"/>
<dbReference type="EMBL" id="CM004467">
    <property type="protein sequence ID" value="OCT97297.1"/>
    <property type="molecule type" value="Genomic_DNA"/>
</dbReference>
<evidence type="ECO:0000259" key="1">
    <source>
        <dbReference type="PROSITE" id="PS51166"/>
    </source>
</evidence>
<dbReference type="SUPFAM" id="SSF49452">
    <property type="entry name" value="Starch-binding domain-like"/>
    <property type="match status" value="1"/>
</dbReference>
<dbReference type="InterPro" id="IPR013783">
    <property type="entry name" value="Ig-like_fold"/>
</dbReference>
<feature type="domain" description="CBM20" evidence="1">
    <location>
        <begin position="74"/>
        <end position="179"/>
    </location>
</feature>
<dbReference type="InterPro" id="IPR013784">
    <property type="entry name" value="Carb-bd-like_fold"/>
</dbReference>
<name>A0A974DSV4_XENLA</name>
<dbReference type="Gene3D" id="2.60.40.10">
    <property type="entry name" value="Immunoglobulins"/>
    <property type="match status" value="1"/>
</dbReference>
<sequence>MPCEDQVVECEFSPSVQTGAITECQEQEDAFSTHRSEGRNVQSPEKIDLVSATILDAKLPDIDHTKIKRVAAVQPMPHSIKVDFKVHYITNSDTQWLAVTGNNEKLGGWETFVLLKSGKDGFRSHSAILPADTNVEWKFVMVENGKIKRWEECSNRSLTTGKLLLFPLAVVFVPSVFLTCKRFAAKLCVDLGLFHQQYILRSLTTGHDDL</sequence>
<dbReference type="AlphaFoldDB" id="A0A974DSV4"/>
<dbReference type="SMART" id="SM01065">
    <property type="entry name" value="CBM_2"/>
    <property type="match status" value="1"/>
</dbReference>
<gene>
    <name evidence="2" type="ORF">XELAEV_18009523mg</name>
</gene>
<dbReference type="InterPro" id="IPR002044">
    <property type="entry name" value="CBM20"/>
</dbReference>
<evidence type="ECO:0000313" key="3">
    <source>
        <dbReference type="Proteomes" id="UP000694892"/>
    </source>
</evidence>
<dbReference type="Proteomes" id="UP000694892">
    <property type="component" value="Chromosome 1S"/>
</dbReference>
<dbReference type="PANTHER" id="PTHR15048:SF0">
    <property type="entry name" value="STARCH-BINDING DOMAIN-CONTAINING PROTEIN 1"/>
    <property type="match status" value="1"/>
</dbReference>